<evidence type="ECO:0000256" key="1">
    <source>
        <dbReference type="SAM" id="MobiDB-lite"/>
    </source>
</evidence>
<sequence length="190" mass="20910">MDVPTVTAEQGEVKIGNVHPNTSGINLGNQCADNKGHIIKEDPKVAISNRLKDNCRSAIEVSSRAAECEEASAFFKRKIVEIGIEVDKILSKRSSTGGDPNEVRTSDTMISSLEKDSESQAKGIKKKDAASRVKGRPKSCLEKKRKSKVTHKYTPLKQNFFPTMLTPTAQNVPFVQRNQVPTVVDINMTQ</sequence>
<evidence type="ECO:0000313" key="2">
    <source>
        <dbReference type="EMBL" id="KAK7282017.1"/>
    </source>
</evidence>
<accession>A0AAN9FSY3</accession>
<feature type="region of interest" description="Disordered" evidence="1">
    <location>
        <begin position="92"/>
        <end position="149"/>
    </location>
</feature>
<organism evidence="2 3">
    <name type="scientific">Crotalaria pallida</name>
    <name type="common">Smooth rattlebox</name>
    <name type="synonym">Crotalaria striata</name>
    <dbReference type="NCBI Taxonomy" id="3830"/>
    <lineage>
        <taxon>Eukaryota</taxon>
        <taxon>Viridiplantae</taxon>
        <taxon>Streptophyta</taxon>
        <taxon>Embryophyta</taxon>
        <taxon>Tracheophyta</taxon>
        <taxon>Spermatophyta</taxon>
        <taxon>Magnoliopsida</taxon>
        <taxon>eudicotyledons</taxon>
        <taxon>Gunneridae</taxon>
        <taxon>Pentapetalae</taxon>
        <taxon>rosids</taxon>
        <taxon>fabids</taxon>
        <taxon>Fabales</taxon>
        <taxon>Fabaceae</taxon>
        <taxon>Papilionoideae</taxon>
        <taxon>50 kb inversion clade</taxon>
        <taxon>genistoids sensu lato</taxon>
        <taxon>core genistoids</taxon>
        <taxon>Crotalarieae</taxon>
        <taxon>Crotalaria</taxon>
    </lineage>
</organism>
<gene>
    <name evidence="2" type="ORF">RIF29_10481</name>
</gene>
<proteinExistence type="predicted"/>
<comment type="caution">
    <text evidence="2">The sequence shown here is derived from an EMBL/GenBank/DDBJ whole genome shotgun (WGS) entry which is preliminary data.</text>
</comment>
<dbReference type="AlphaFoldDB" id="A0AAN9FSY3"/>
<dbReference type="Proteomes" id="UP001372338">
    <property type="component" value="Unassembled WGS sequence"/>
</dbReference>
<keyword evidence="3" id="KW-1185">Reference proteome</keyword>
<dbReference type="EMBL" id="JAYWIO010000002">
    <property type="protein sequence ID" value="KAK7282017.1"/>
    <property type="molecule type" value="Genomic_DNA"/>
</dbReference>
<protein>
    <submittedName>
        <fullName evidence="2">Uncharacterized protein</fullName>
    </submittedName>
</protein>
<reference evidence="2 3" key="1">
    <citation type="submission" date="2024-01" db="EMBL/GenBank/DDBJ databases">
        <title>The genomes of 5 underutilized Papilionoideae crops provide insights into root nodulation and disease resistanc.</title>
        <authorList>
            <person name="Yuan L."/>
        </authorList>
    </citation>
    <scope>NUCLEOTIDE SEQUENCE [LARGE SCALE GENOMIC DNA]</scope>
    <source>
        <strain evidence="2">ZHUSHIDOU_FW_LH</strain>
        <tissue evidence="2">Leaf</tissue>
    </source>
</reference>
<feature type="compositionally biased region" description="Basic residues" evidence="1">
    <location>
        <begin position="133"/>
        <end position="149"/>
    </location>
</feature>
<name>A0AAN9FSY3_CROPI</name>
<evidence type="ECO:0000313" key="3">
    <source>
        <dbReference type="Proteomes" id="UP001372338"/>
    </source>
</evidence>